<dbReference type="PROSITE" id="PS50005">
    <property type="entry name" value="TPR"/>
    <property type="match status" value="1"/>
</dbReference>
<dbReference type="OrthoDB" id="1658288at2759"/>
<evidence type="ECO:0000256" key="4">
    <source>
        <dbReference type="ARBA" id="ARBA00007882"/>
    </source>
</evidence>
<dbReference type="InterPro" id="IPR013618">
    <property type="entry name" value="TMTC_DUF1736"/>
</dbReference>
<feature type="transmembrane region" description="Helical" evidence="14">
    <location>
        <begin position="280"/>
        <end position="300"/>
    </location>
</feature>
<reference evidence="16" key="1">
    <citation type="submission" date="2021-02" db="EMBL/GenBank/DDBJ databases">
        <authorList>
            <person name="Dougan E. K."/>
            <person name="Rhodes N."/>
            <person name="Thang M."/>
            <person name="Chan C."/>
        </authorList>
    </citation>
    <scope>NUCLEOTIDE SEQUENCE</scope>
</reference>
<dbReference type="InterPro" id="IPR011990">
    <property type="entry name" value="TPR-like_helical_dom_sf"/>
</dbReference>
<protein>
    <recommendedName>
        <fullName evidence="5">dolichyl-phosphate-mannose--protein mannosyltransferase</fullName>
        <ecNumber evidence="5">2.4.1.109</ecNumber>
    </recommendedName>
</protein>
<dbReference type="PROSITE" id="PS50293">
    <property type="entry name" value="TPR_REGION"/>
    <property type="match status" value="1"/>
</dbReference>
<evidence type="ECO:0000259" key="15">
    <source>
        <dbReference type="Pfam" id="PF08409"/>
    </source>
</evidence>
<dbReference type="SUPFAM" id="SSF48452">
    <property type="entry name" value="TPR-like"/>
    <property type="match status" value="1"/>
</dbReference>
<feature type="transmembrane region" description="Helical" evidence="14">
    <location>
        <begin position="148"/>
        <end position="167"/>
    </location>
</feature>
<dbReference type="PANTHER" id="PTHR44227">
    <property type="match status" value="1"/>
</dbReference>
<evidence type="ECO:0000256" key="8">
    <source>
        <dbReference type="ARBA" id="ARBA00022737"/>
    </source>
</evidence>
<dbReference type="GO" id="GO:0030968">
    <property type="term" value="P:endoplasmic reticulum unfolded protein response"/>
    <property type="evidence" value="ECO:0007669"/>
    <property type="project" value="TreeGrafter"/>
</dbReference>
<dbReference type="InterPro" id="IPR019734">
    <property type="entry name" value="TPR_rpt"/>
</dbReference>
<evidence type="ECO:0000256" key="6">
    <source>
        <dbReference type="ARBA" id="ARBA00022679"/>
    </source>
</evidence>
<dbReference type="AlphaFoldDB" id="A0A812PPN6"/>
<accession>A0A812PPN6</accession>
<feature type="transmembrane region" description="Helical" evidence="14">
    <location>
        <begin position="231"/>
        <end position="260"/>
    </location>
</feature>
<evidence type="ECO:0000256" key="14">
    <source>
        <dbReference type="SAM" id="Phobius"/>
    </source>
</evidence>
<evidence type="ECO:0000256" key="5">
    <source>
        <dbReference type="ARBA" id="ARBA00012839"/>
    </source>
</evidence>
<keyword evidence="6" id="KW-0808">Transferase</keyword>
<comment type="pathway">
    <text evidence="3">Protein modification; protein glycosylation.</text>
</comment>
<feature type="transmembrane region" description="Helical" evidence="14">
    <location>
        <begin position="197"/>
        <end position="219"/>
    </location>
</feature>
<feature type="transmembrane region" description="Helical" evidence="14">
    <location>
        <begin position="399"/>
        <end position="421"/>
    </location>
</feature>
<feature type="transmembrane region" description="Helical" evidence="14">
    <location>
        <begin position="59"/>
        <end position="78"/>
    </location>
</feature>
<dbReference type="EC" id="2.4.1.109" evidence="5"/>
<evidence type="ECO:0000256" key="3">
    <source>
        <dbReference type="ARBA" id="ARBA00004922"/>
    </source>
</evidence>
<gene>
    <name evidence="16" type="primary">Tmtc4</name>
    <name evidence="16" type="ORF">SNAT2548_LOCUS17970</name>
</gene>
<dbReference type="SMART" id="SM00028">
    <property type="entry name" value="TPR"/>
    <property type="match status" value="4"/>
</dbReference>
<dbReference type="UniPathway" id="UPA00378"/>
<evidence type="ECO:0000313" key="17">
    <source>
        <dbReference type="Proteomes" id="UP000604046"/>
    </source>
</evidence>
<keyword evidence="12 14" id="KW-0472">Membrane</keyword>
<comment type="similarity">
    <text evidence="4">Belongs to the TMTC family.</text>
</comment>
<keyword evidence="7 14" id="KW-0812">Transmembrane</keyword>
<dbReference type="PANTHER" id="PTHR44227:SF3">
    <property type="entry name" value="PROTEIN O-MANNOSYL-TRANSFERASE TMTC4"/>
    <property type="match status" value="1"/>
</dbReference>
<evidence type="ECO:0000256" key="1">
    <source>
        <dbReference type="ARBA" id="ARBA00004141"/>
    </source>
</evidence>
<dbReference type="InterPro" id="IPR052346">
    <property type="entry name" value="O-mannosyl-transferase_TMTC"/>
</dbReference>
<keyword evidence="17" id="KW-1185">Reference proteome</keyword>
<evidence type="ECO:0000256" key="12">
    <source>
        <dbReference type="ARBA" id="ARBA00023136"/>
    </source>
</evidence>
<keyword evidence="10" id="KW-0256">Endoplasmic reticulum</keyword>
<comment type="subcellular location">
    <subcellularLocation>
        <location evidence="2">Endoplasmic reticulum</location>
    </subcellularLocation>
    <subcellularLocation>
        <location evidence="1">Membrane</location>
        <topology evidence="1">Multi-pass membrane protein</topology>
    </subcellularLocation>
</comment>
<feature type="transmembrane region" description="Helical" evidence="14">
    <location>
        <begin position="366"/>
        <end position="387"/>
    </location>
</feature>
<evidence type="ECO:0000256" key="9">
    <source>
        <dbReference type="ARBA" id="ARBA00022803"/>
    </source>
</evidence>
<evidence type="ECO:0000256" key="2">
    <source>
        <dbReference type="ARBA" id="ARBA00004240"/>
    </source>
</evidence>
<dbReference type="Gene3D" id="1.25.40.10">
    <property type="entry name" value="Tetratricopeptide repeat domain"/>
    <property type="match status" value="3"/>
</dbReference>
<feature type="transmembrane region" description="Helical" evidence="14">
    <location>
        <begin position="329"/>
        <end position="346"/>
    </location>
</feature>
<proteinExistence type="inferred from homology"/>
<evidence type="ECO:0000256" key="11">
    <source>
        <dbReference type="ARBA" id="ARBA00022989"/>
    </source>
</evidence>
<dbReference type="Pfam" id="PF08409">
    <property type="entry name" value="TMTC_DUF1736"/>
    <property type="match status" value="1"/>
</dbReference>
<evidence type="ECO:0000256" key="10">
    <source>
        <dbReference type="ARBA" id="ARBA00022824"/>
    </source>
</evidence>
<feature type="domain" description="DUF1736" evidence="15">
    <location>
        <begin position="311"/>
        <end position="375"/>
    </location>
</feature>
<evidence type="ECO:0000256" key="13">
    <source>
        <dbReference type="PROSITE-ProRule" id="PRU00339"/>
    </source>
</evidence>
<organism evidence="16 17">
    <name type="scientific">Symbiodinium natans</name>
    <dbReference type="NCBI Taxonomy" id="878477"/>
    <lineage>
        <taxon>Eukaryota</taxon>
        <taxon>Sar</taxon>
        <taxon>Alveolata</taxon>
        <taxon>Dinophyceae</taxon>
        <taxon>Suessiales</taxon>
        <taxon>Symbiodiniaceae</taxon>
        <taxon>Symbiodinium</taxon>
    </lineage>
</organism>
<keyword evidence="9 13" id="KW-0802">TPR repeat</keyword>
<dbReference type="EMBL" id="CAJNDS010002129">
    <property type="protein sequence ID" value="CAE7343029.1"/>
    <property type="molecule type" value="Genomic_DNA"/>
</dbReference>
<dbReference type="GO" id="GO:0004169">
    <property type="term" value="F:dolichyl-phosphate-mannose-protein mannosyltransferase activity"/>
    <property type="evidence" value="ECO:0007669"/>
    <property type="project" value="UniProtKB-EC"/>
</dbReference>
<dbReference type="GO" id="GO:0005783">
    <property type="term" value="C:endoplasmic reticulum"/>
    <property type="evidence" value="ECO:0007669"/>
    <property type="project" value="UniProtKB-SubCell"/>
</dbReference>
<dbReference type="Pfam" id="PF13424">
    <property type="entry name" value="TPR_12"/>
    <property type="match status" value="1"/>
</dbReference>
<keyword evidence="11 14" id="KW-1133">Transmembrane helix</keyword>
<feature type="transmembrane region" description="Helical" evidence="14">
    <location>
        <begin position="174"/>
        <end position="191"/>
    </location>
</feature>
<evidence type="ECO:0000256" key="7">
    <source>
        <dbReference type="ARBA" id="ARBA00022692"/>
    </source>
</evidence>
<sequence length="692" mass="76062">MLRMLLVRQKGTDYSPNVSCGMFTGRVLQLHKSAFGGERGSWRSLAGVPRHAPSFSKPLLLAASCLAAAAALSWAPALTYDFQGGFFMDDAMIQKNPNVYEELNWRRLFRTDYWGLDMFEGPWTHKSFRPLTVLTFRWNHAIHDFSGSGFHIVNVLLNAACAVLLAVFGQHAGLSLDWAVLLGALFLAHPIHTESVLYIVGRADLLCLLLVLLAALIYAPCIKEQRGFAALAPVLAVSASALLVAAGLCKETGFCFFGLLAGWEILRGLTSTSQSQVFRALRLVAILLMGIAACGVRVWYTGGTAIDNMDPHSNPVAVHTDRWVRLRSYALVHGIYAKLLVFPTFLSYDYSFDAIPLVFDATDLRLLLPLTAYLGFGILLVLSLAVLRPKACRSPAEGPIIGLAILILSFVPMSNILFPVGTMIGERLLYIPSAGLLTTLVCLAHRSACPRLLSSLLLLAGGLAVWRSALRVPEWKDSDSITTADGMTQLRSARVQFNLANVYLKAKQYDEALATYQRAIDIDPTDHDALPLYHAGQILFFKGRHQEAARYLEKAVNGYFSPLTIQEEEIWHDYALSLFFMQKPQASVAHFQKALAINPGFTKALNNMACAAGLGAVTGALSKEYYQHAINALDQAVRIDPGNVLYWRNAVALMMAGGDQQRATVTWNQLVAMNPQGAGQPPSDCSWEFYFR</sequence>
<dbReference type="Proteomes" id="UP000604046">
    <property type="component" value="Unassembled WGS sequence"/>
</dbReference>
<evidence type="ECO:0000313" key="16">
    <source>
        <dbReference type="EMBL" id="CAE7343029.1"/>
    </source>
</evidence>
<name>A0A812PPN6_9DINO</name>
<dbReference type="GO" id="GO:0016020">
    <property type="term" value="C:membrane"/>
    <property type="evidence" value="ECO:0007669"/>
    <property type="project" value="UniProtKB-SubCell"/>
</dbReference>
<feature type="repeat" description="TPR" evidence="13">
    <location>
        <begin position="493"/>
        <end position="526"/>
    </location>
</feature>
<keyword evidence="8" id="KW-0677">Repeat</keyword>
<comment type="caution">
    <text evidence="16">The sequence shown here is derived from an EMBL/GenBank/DDBJ whole genome shotgun (WGS) entry which is preliminary data.</text>
</comment>